<organism evidence="1 2">
    <name type="scientific">Nocardioides piscis</name>
    <dbReference type="NCBI Taxonomy" id="2714938"/>
    <lineage>
        <taxon>Bacteria</taxon>
        <taxon>Bacillati</taxon>
        <taxon>Actinomycetota</taxon>
        <taxon>Actinomycetes</taxon>
        <taxon>Propionibacteriales</taxon>
        <taxon>Nocardioidaceae</taxon>
        <taxon>Nocardioides</taxon>
    </lineage>
</organism>
<dbReference type="KEGG" id="npi:G7071_10800"/>
<evidence type="ECO:0000313" key="2">
    <source>
        <dbReference type="Proteomes" id="UP000502035"/>
    </source>
</evidence>
<sequence length="124" mass="13536">MLSDKRAFQGWFEAATLRWTGGEHDDYDESFAAFSARVSDALDRTIASLEPRGTAVVFTSGGPVSWAASARLGGSPDLQAYLWLRLNQVTINAGVTSFVVGSRGATMLAFNEHTHLTPDHQTYR</sequence>
<dbReference type="InterPro" id="IPR029033">
    <property type="entry name" value="His_PPase_superfam"/>
</dbReference>
<proteinExistence type="predicted"/>
<evidence type="ECO:0000313" key="1">
    <source>
        <dbReference type="EMBL" id="QIK75859.1"/>
    </source>
</evidence>
<dbReference type="Pfam" id="PF00300">
    <property type="entry name" value="His_Phos_1"/>
    <property type="match status" value="1"/>
</dbReference>
<dbReference type="EMBL" id="CP049866">
    <property type="protein sequence ID" value="QIK75859.1"/>
    <property type="molecule type" value="Genomic_DNA"/>
</dbReference>
<dbReference type="InterPro" id="IPR013078">
    <property type="entry name" value="His_Pase_superF_clade-1"/>
</dbReference>
<dbReference type="SUPFAM" id="SSF53254">
    <property type="entry name" value="Phosphoglycerate mutase-like"/>
    <property type="match status" value="1"/>
</dbReference>
<reference evidence="1 2" key="1">
    <citation type="submission" date="2020-03" db="EMBL/GenBank/DDBJ databases">
        <title>Nocardioides sp. nov., isolated from fish.</title>
        <authorList>
            <person name="Hyun D.-W."/>
            <person name="Bae J.-W."/>
        </authorList>
    </citation>
    <scope>NUCLEOTIDE SEQUENCE [LARGE SCALE GENOMIC DNA]</scope>
    <source>
        <strain evidence="1 2">HDW12A</strain>
    </source>
</reference>
<accession>A0A6G7YGK0</accession>
<name>A0A6G7YGK0_9ACTN</name>
<dbReference type="Proteomes" id="UP000502035">
    <property type="component" value="Chromosome"/>
</dbReference>
<gene>
    <name evidence="1" type="ORF">G7071_10800</name>
</gene>
<protein>
    <submittedName>
        <fullName evidence="1">Histidine phosphatase family protein</fullName>
    </submittedName>
</protein>
<keyword evidence="2" id="KW-1185">Reference proteome</keyword>
<dbReference type="AlphaFoldDB" id="A0A6G7YGK0"/>
<dbReference type="RefSeq" id="WP_166318411.1">
    <property type="nucleotide sequence ID" value="NZ_CP049866.1"/>
</dbReference>
<dbReference type="Gene3D" id="3.40.50.1240">
    <property type="entry name" value="Phosphoglycerate mutase-like"/>
    <property type="match status" value="1"/>
</dbReference>